<dbReference type="Proteomes" id="UP000634672">
    <property type="component" value="Unassembled WGS sequence"/>
</dbReference>
<keyword evidence="3" id="KW-1185">Reference proteome</keyword>
<reference evidence="2 3" key="1">
    <citation type="submission" date="2020-08" db="EMBL/GenBank/DDBJ databases">
        <title>Genome public.</title>
        <authorList>
            <person name="Liu C."/>
            <person name="Sun Q."/>
        </authorList>
    </citation>
    <scope>NUCLEOTIDE SEQUENCE [LARGE SCALE GENOMIC DNA]</scope>
    <source>
        <strain evidence="2 3">NSJ-66</strain>
    </source>
</reference>
<keyword evidence="1" id="KW-1133">Transmembrane helix</keyword>
<name>A0ABR7H4U3_9FIRM</name>
<evidence type="ECO:0000256" key="1">
    <source>
        <dbReference type="SAM" id="Phobius"/>
    </source>
</evidence>
<comment type="caution">
    <text evidence="2">The sequence shown here is derived from an EMBL/GenBank/DDBJ whole genome shotgun (WGS) entry which is preliminary data.</text>
</comment>
<proteinExistence type="predicted"/>
<keyword evidence="1" id="KW-0472">Membrane</keyword>
<feature type="transmembrane region" description="Helical" evidence="1">
    <location>
        <begin position="6"/>
        <end position="31"/>
    </location>
</feature>
<sequence length="63" mass="7261">MPWGQIGAVLAVLVIVFIAGNLWFHFVEAILNQLKKWLFKNKKPTAWHTLPSEEREAKEDGRS</sequence>
<keyword evidence="1" id="KW-0812">Transmembrane</keyword>
<gene>
    <name evidence="2" type="ORF">H8S75_09745</name>
</gene>
<evidence type="ECO:0000313" key="3">
    <source>
        <dbReference type="Proteomes" id="UP000634672"/>
    </source>
</evidence>
<dbReference type="RefSeq" id="WP_187021122.1">
    <property type="nucleotide sequence ID" value="NZ_JACOPB010000003.1"/>
</dbReference>
<organism evidence="2 3">
    <name type="scientific">Hungatella hominis</name>
    <dbReference type="NCBI Taxonomy" id="2763050"/>
    <lineage>
        <taxon>Bacteria</taxon>
        <taxon>Bacillati</taxon>
        <taxon>Bacillota</taxon>
        <taxon>Clostridia</taxon>
        <taxon>Lachnospirales</taxon>
        <taxon>Lachnospiraceae</taxon>
        <taxon>Hungatella</taxon>
    </lineage>
</organism>
<dbReference type="EMBL" id="JACOPB010000003">
    <property type="protein sequence ID" value="MBC5708232.1"/>
    <property type="molecule type" value="Genomic_DNA"/>
</dbReference>
<evidence type="ECO:0000313" key="2">
    <source>
        <dbReference type="EMBL" id="MBC5708232.1"/>
    </source>
</evidence>
<protein>
    <submittedName>
        <fullName evidence="2">Uncharacterized protein</fullName>
    </submittedName>
</protein>
<accession>A0ABR7H4U3</accession>